<dbReference type="Proteomes" id="UP000187417">
    <property type="component" value="Unassembled WGS sequence"/>
</dbReference>
<dbReference type="AlphaFoldDB" id="A0A1Q6FCU1"/>
<dbReference type="GO" id="GO:0015221">
    <property type="term" value="F:lipopolysaccharide transmembrane transporter activity"/>
    <property type="evidence" value="ECO:0007669"/>
    <property type="project" value="InterPro"/>
</dbReference>
<sequence length="242" mass="27464">MLRSIQRYAQVALLIAGSAILLYSCDKESVAEEPNDEALMTEYSEHLTMTNTENGRKSYVFTAPLVEGYSLAKEPYQEFRKGVDIVTYQKDSIGAVDATLTANYAIHYGNRKLWEAKGNVVVKKSNGQELYTQQLFWNEKTRRIWSNVDSKIVEESGNSYIVEGFESDDQLKDWKFRRIKGRMWVNIEPTRDADSTSVKPVADNVSAAKEAVSEQPVEPARPIRGNDRKIQLTPVESNDRSL</sequence>
<dbReference type="Pfam" id="PF06835">
    <property type="entry name" value="LptC"/>
    <property type="match status" value="1"/>
</dbReference>
<organism evidence="2 3">
    <name type="scientific">Alistipes putredinis</name>
    <dbReference type="NCBI Taxonomy" id="28117"/>
    <lineage>
        <taxon>Bacteria</taxon>
        <taxon>Pseudomonadati</taxon>
        <taxon>Bacteroidota</taxon>
        <taxon>Bacteroidia</taxon>
        <taxon>Bacteroidales</taxon>
        <taxon>Rikenellaceae</taxon>
        <taxon>Alistipes</taxon>
    </lineage>
</organism>
<dbReference type="EMBL" id="MNQH01000001">
    <property type="protein sequence ID" value="OKY96679.1"/>
    <property type="molecule type" value="Genomic_DNA"/>
</dbReference>
<accession>A0A1Q6FCU1</accession>
<proteinExistence type="predicted"/>
<dbReference type="NCBIfam" id="TIGR04409">
    <property type="entry name" value="LptC_YrbK"/>
    <property type="match status" value="1"/>
</dbReference>
<dbReference type="GO" id="GO:0005886">
    <property type="term" value="C:plasma membrane"/>
    <property type="evidence" value="ECO:0007669"/>
    <property type="project" value="InterPro"/>
</dbReference>
<comment type="caution">
    <text evidence="2">The sequence shown here is derived from an EMBL/GenBank/DDBJ whole genome shotgun (WGS) entry which is preliminary data.</text>
</comment>
<dbReference type="InterPro" id="IPR010664">
    <property type="entry name" value="LipoPS_assembly_LptC-rel"/>
</dbReference>
<gene>
    <name evidence="2" type="ORF">BHV66_01040</name>
</gene>
<feature type="region of interest" description="Disordered" evidence="1">
    <location>
        <begin position="195"/>
        <end position="242"/>
    </location>
</feature>
<protein>
    <submittedName>
        <fullName evidence="2">LPS export ABC transporter periplasmic protein LptC</fullName>
    </submittedName>
</protein>
<evidence type="ECO:0000256" key="1">
    <source>
        <dbReference type="SAM" id="MobiDB-lite"/>
    </source>
</evidence>
<dbReference type="PROSITE" id="PS51257">
    <property type="entry name" value="PROKAR_LIPOPROTEIN"/>
    <property type="match status" value="1"/>
</dbReference>
<reference evidence="2 3" key="1">
    <citation type="journal article" date="2016" name="Nat. Biotechnol.">
        <title>Measurement of bacterial replication rates in microbial communities.</title>
        <authorList>
            <person name="Brown C.T."/>
            <person name="Olm M.R."/>
            <person name="Thomas B.C."/>
            <person name="Banfield J.F."/>
        </authorList>
    </citation>
    <scope>NUCLEOTIDE SEQUENCE [LARGE SCALE GENOMIC DNA]</scope>
    <source>
        <strain evidence="2">CAG:67_53_122</strain>
    </source>
</reference>
<dbReference type="RefSeq" id="WP_278338905.1">
    <property type="nucleotide sequence ID" value="NZ_CAJJWD010000006.1"/>
</dbReference>
<dbReference type="STRING" id="28117.BHV66_01040"/>
<evidence type="ECO:0000313" key="2">
    <source>
        <dbReference type="EMBL" id="OKY96679.1"/>
    </source>
</evidence>
<name>A0A1Q6FCU1_9BACT</name>
<dbReference type="InterPro" id="IPR026265">
    <property type="entry name" value="LptC"/>
</dbReference>
<evidence type="ECO:0000313" key="3">
    <source>
        <dbReference type="Proteomes" id="UP000187417"/>
    </source>
</evidence>